<comment type="function">
    <text evidence="11">Catalytic subunit of the dimeric E1 enzyme, which activates NEDD8.</text>
</comment>
<dbReference type="EC" id="6.2.1.64" evidence="8 11"/>
<gene>
    <name evidence="13" type="primary">uba3</name>
    <name evidence="13" type="ORF">LOC62_04G005425</name>
</gene>
<evidence type="ECO:0000256" key="7">
    <source>
        <dbReference type="ARBA" id="ARBA00022840"/>
    </source>
</evidence>
<dbReference type="GO" id="GO:0045116">
    <property type="term" value="P:protein neddylation"/>
    <property type="evidence" value="ECO:0007669"/>
    <property type="project" value="UniProtKB-UniRule"/>
</dbReference>
<dbReference type="PANTHER" id="PTHR10953">
    <property type="entry name" value="UBIQUITIN-ACTIVATING ENZYME E1"/>
    <property type="match status" value="1"/>
</dbReference>
<dbReference type="Pfam" id="PF08825">
    <property type="entry name" value="E2_bind"/>
    <property type="match status" value="1"/>
</dbReference>
<dbReference type="AlphaFoldDB" id="A0AAF0Y8D0"/>
<dbReference type="InterPro" id="IPR014929">
    <property type="entry name" value="E2-binding"/>
</dbReference>
<dbReference type="SMART" id="SM01181">
    <property type="entry name" value="E2_bind"/>
    <property type="match status" value="1"/>
</dbReference>
<feature type="active site" description="Glycyl thioester intermediate" evidence="10">
    <location>
        <position position="512"/>
    </location>
</feature>
<dbReference type="GO" id="GO:0005524">
    <property type="term" value="F:ATP binding"/>
    <property type="evidence" value="ECO:0007669"/>
    <property type="project" value="UniProtKB-UniRule"/>
</dbReference>
<reference evidence="13" key="1">
    <citation type="submission" date="2023-10" db="EMBL/GenBank/DDBJ databases">
        <authorList>
            <person name="Noh H."/>
        </authorList>
    </citation>
    <scope>NUCLEOTIDE SEQUENCE</scope>
    <source>
        <strain evidence="13">DUCC4014</strain>
    </source>
</reference>
<dbReference type="RefSeq" id="XP_062627942.1">
    <property type="nucleotide sequence ID" value="XM_062771958.1"/>
</dbReference>
<evidence type="ECO:0000256" key="3">
    <source>
        <dbReference type="ARBA" id="ARBA00015203"/>
    </source>
</evidence>
<dbReference type="SUPFAM" id="SSF52317">
    <property type="entry name" value="Class I glutamine amidotransferase-like"/>
    <property type="match status" value="1"/>
</dbReference>
<keyword evidence="5 11" id="KW-0547">Nucleotide-binding</keyword>
<dbReference type="PROSITE" id="PS00865">
    <property type="entry name" value="UBIQUITIN_ACTIVAT_2"/>
    <property type="match status" value="1"/>
</dbReference>
<dbReference type="InterPro" id="IPR000594">
    <property type="entry name" value="ThiF_NAD_FAD-bd"/>
</dbReference>
<evidence type="ECO:0000313" key="14">
    <source>
        <dbReference type="Proteomes" id="UP000827549"/>
    </source>
</evidence>
<dbReference type="Proteomes" id="UP000827549">
    <property type="component" value="Chromosome 4"/>
</dbReference>
<evidence type="ECO:0000256" key="8">
    <source>
        <dbReference type="ARBA" id="ARBA00023624"/>
    </source>
</evidence>
<dbReference type="GO" id="GO:0019781">
    <property type="term" value="F:NEDD8 activating enzyme activity"/>
    <property type="evidence" value="ECO:0007669"/>
    <property type="project" value="UniProtKB-UniRule"/>
</dbReference>
<evidence type="ECO:0000313" key="13">
    <source>
        <dbReference type="EMBL" id="WOO81910.1"/>
    </source>
</evidence>
<dbReference type="GO" id="GO:0005737">
    <property type="term" value="C:cytoplasm"/>
    <property type="evidence" value="ECO:0007669"/>
    <property type="project" value="TreeGrafter"/>
</dbReference>
<keyword evidence="14" id="KW-1185">Reference proteome</keyword>
<dbReference type="Pfam" id="PF00117">
    <property type="entry name" value="GATase"/>
    <property type="match status" value="1"/>
</dbReference>
<dbReference type="CDD" id="cd01741">
    <property type="entry name" value="GATase1_1"/>
    <property type="match status" value="1"/>
</dbReference>
<evidence type="ECO:0000256" key="1">
    <source>
        <dbReference type="ARBA" id="ARBA00005032"/>
    </source>
</evidence>
<dbReference type="SUPFAM" id="SSF69572">
    <property type="entry name" value="Activating enzymes of the ubiquitin-like proteins"/>
    <property type="match status" value="1"/>
</dbReference>
<dbReference type="EMBL" id="CP086717">
    <property type="protein sequence ID" value="WOO81910.1"/>
    <property type="molecule type" value="Genomic_DNA"/>
</dbReference>
<dbReference type="PROSITE" id="PS51273">
    <property type="entry name" value="GATASE_TYPE_1"/>
    <property type="match status" value="1"/>
</dbReference>
<dbReference type="InterPro" id="IPR045886">
    <property type="entry name" value="ThiF/MoeB/HesA"/>
</dbReference>
<feature type="domain" description="E2 binding" evidence="12">
    <location>
        <begin position="646"/>
        <end position="730"/>
    </location>
</feature>
<keyword evidence="7 11" id="KW-0067">ATP-binding</keyword>
<dbReference type="Gene3D" id="3.10.290.20">
    <property type="entry name" value="Ubiquitin-like 2 activating enzyme e1b. Chain: B, domain 3"/>
    <property type="match status" value="1"/>
</dbReference>
<dbReference type="InterPro" id="IPR030468">
    <property type="entry name" value="Uba3_N"/>
</dbReference>
<dbReference type="FunFam" id="1.10.10.520:FF:000001">
    <property type="entry name" value="NEDD8-activating enzyme E1 catalytic subunit"/>
    <property type="match status" value="1"/>
</dbReference>
<dbReference type="GO" id="GO:0005634">
    <property type="term" value="C:nucleus"/>
    <property type="evidence" value="ECO:0007669"/>
    <property type="project" value="TreeGrafter"/>
</dbReference>
<accession>A0AAF0Y8D0</accession>
<evidence type="ECO:0000256" key="4">
    <source>
        <dbReference type="ARBA" id="ARBA00022598"/>
    </source>
</evidence>
<keyword evidence="4 11" id="KW-0436">Ligase</keyword>
<dbReference type="InterPro" id="IPR029062">
    <property type="entry name" value="Class_I_gatase-like"/>
</dbReference>
<dbReference type="InterPro" id="IPR017926">
    <property type="entry name" value="GATASE"/>
</dbReference>
<dbReference type="FunFam" id="3.10.290.20:FF:000003">
    <property type="entry name" value="Ubiquitin-activating enzyme E1 C"/>
    <property type="match status" value="1"/>
</dbReference>
<dbReference type="Gene3D" id="3.40.50.720">
    <property type="entry name" value="NAD(P)-binding Rossmann-like Domain"/>
    <property type="match status" value="1"/>
</dbReference>
<sequence length="730" mass="80226">MTKRVLRVALLINDVPMQTVIDEDGTYYDIFKRWLLKALAKYPDAQVANNTELVFDGYDVVNKLEFPPAEKLVAGGSESYDVIMLTGSRHTAHDETSSFGPTLIKWIREVATNPATQHIRLVGICYGHQILSIALGGQCEVGKAGWEVGVYGINLTEEGKYWWSSDVNSVKGSDKIYAEQMHRDHVPALPPGTQLLGSSEKYPVHSFVKLHPASTPAKPLAQVLTIQGHPEFTPSIVNHITDARTEGGIFTPEVAAEAHRRASGVDGTGGEGEGRLGTAIWKVMLQDLPVQQDAPAPQGNGSAQQSTQAYLQDPSRYASIDKLLDRPGPWTDESFEGGQTTKNFLRNESKILVIGAGGLGCEILQNLALTGFGNIHVIDMDTIDISNLNRQFLFREADVGKSKALVAADFIMKRIPGVKVTAHHSKIQDHPLSFYKQFNIIIAGLDSISARRWINATLVGMVDEEDPESLKPLIDGGTEGFKGQARVILPTITSCYECSIDMLTPPTAFPICTIANTPRLPEHCIEWASVLEWPRVFKDKKLDTDDPDHIEWLFQVASNRASEFKIEGVTWALTQGVVKNIIPAIASTNAIIAASCCNEALKIATTCAPFLNNYMMYVGNDSLYTFTFEHEKRPECPVCGGESISAEVGKDWTLEKLVEWISVRQDLQITRPSLAHASGQPLYFQAPPQLHEATKPNLEKLVSELVQEGEALVVTDPNLPFSLSVEVTFV</sequence>
<evidence type="ECO:0000256" key="11">
    <source>
        <dbReference type="RuleBase" id="RU368009"/>
    </source>
</evidence>
<organism evidence="13 14">
    <name type="scientific">Vanrija pseudolonga</name>
    <dbReference type="NCBI Taxonomy" id="143232"/>
    <lineage>
        <taxon>Eukaryota</taxon>
        <taxon>Fungi</taxon>
        <taxon>Dikarya</taxon>
        <taxon>Basidiomycota</taxon>
        <taxon>Agaricomycotina</taxon>
        <taxon>Tremellomycetes</taxon>
        <taxon>Trichosporonales</taxon>
        <taxon>Trichosporonaceae</taxon>
        <taxon>Vanrija</taxon>
    </lineage>
</organism>
<protein>
    <recommendedName>
        <fullName evidence="3 11">NEDD8-activating enzyme E1 catalytic subunit</fullName>
        <ecNumber evidence="8 11">6.2.1.64</ecNumber>
    </recommendedName>
</protein>
<dbReference type="InterPro" id="IPR033127">
    <property type="entry name" value="UBQ-activ_enz_E1_Cys_AS"/>
</dbReference>
<dbReference type="CDD" id="cd01488">
    <property type="entry name" value="Uba3_RUB"/>
    <property type="match status" value="1"/>
</dbReference>
<dbReference type="InterPro" id="IPR035985">
    <property type="entry name" value="Ubiquitin-activating_enz"/>
</dbReference>
<keyword evidence="6 11" id="KW-0833">Ubl conjugation pathway</keyword>
<evidence type="ECO:0000256" key="6">
    <source>
        <dbReference type="ARBA" id="ARBA00022786"/>
    </source>
</evidence>
<evidence type="ECO:0000256" key="9">
    <source>
        <dbReference type="ARBA" id="ARBA00024626"/>
    </source>
</evidence>
<evidence type="ECO:0000256" key="2">
    <source>
        <dbReference type="ARBA" id="ARBA00006310"/>
    </source>
</evidence>
<dbReference type="PANTHER" id="PTHR10953:SF6">
    <property type="entry name" value="NEDD8-ACTIVATING ENZYME E1 CATALYTIC SUBUNIT"/>
    <property type="match status" value="1"/>
</dbReference>
<dbReference type="Gene3D" id="3.40.50.880">
    <property type="match status" value="1"/>
</dbReference>
<dbReference type="Pfam" id="PF00899">
    <property type="entry name" value="ThiF"/>
    <property type="match status" value="1"/>
</dbReference>
<comment type="catalytic activity">
    <reaction evidence="9 11">
        <text>ATP + [NEDD8 protein] + [E1 NEDD8-activating enzyme]-L-cysteine = AMP + diphosphate + [E1 NEDD8-activating enzyme]-S-[NEDD8 protein]-yl-L-cysteine.</text>
        <dbReference type="EC" id="6.2.1.64"/>
    </reaction>
</comment>
<name>A0AAF0Y8D0_9TREE</name>
<dbReference type="InterPro" id="IPR023318">
    <property type="entry name" value="Ub_act_enz_dom_a_sf"/>
</dbReference>
<comment type="pathway">
    <text evidence="1 11">Protein modification; protein neddylation.</text>
</comment>
<dbReference type="Gene3D" id="1.10.10.520">
    <property type="entry name" value="Ubiquitin activating enzymes (Uba3). Chain: B, domain 2"/>
    <property type="match status" value="1"/>
</dbReference>
<dbReference type="InterPro" id="IPR044992">
    <property type="entry name" value="ChyE-like"/>
</dbReference>
<proteinExistence type="inferred from homology"/>
<dbReference type="GeneID" id="87808654"/>
<comment type="similarity">
    <text evidence="2 11">Belongs to the ubiquitin-activating E1 family. UBA3 subfamily.</text>
</comment>
<evidence type="ECO:0000256" key="5">
    <source>
        <dbReference type="ARBA" id="ARBA00022741"/>
    </source>
</evidence>
<evidence type="ECO:0000256" key="10">
    <source>
        <dbReference type="PROSITE-ProRule" id="PRU10132"/>
    </source>
</evidence>
<evidence type="ECO:0000259" key="12">
    <source>
        <dbReference type="SMART" id="SM01181"/>
    </source>
</evidence>